<organism evidence="2 3">
    <name type="scientific">Sesamum alatum</name>
    <dbReference type="NCBI Taxonomy" id="300844"/>
    <lineage>
        <taxon>Eukaryota</taxon>
        <taxon>Viridiplantae</taxon>
        <taxon>Streptophyta</taxon>
        <taxon>Embryophyta</taxon>
        <taxon>Tracheophyta</taxon>
        <taxon>Spermatophyta</taxon>
        <taxon>Magnoliopsida</taxon>
        <taxon>eudicotyledons</taxon>
        <taxon>Gunneridae</taxon>
        <taxon>Pentapetalae</taxon>
        <taxon>asterids</taxon>
        <taxon>lamiids</taxon>
        <taxon>Lamiales</taxon>
        <taxon>Pedaliaceae</taxon>
        <taxon>Sesamum</taxon>
    </lineage>
</organism>
<dbReference type="Proteomes" id="UP001293254">
    <property type="component" value="Unassembled WGS sequence"/>
</dbReference>
<evidence type="ECO:0000313" key="3">
    <source>
        <dbReference type="Proteomes" id="UP001293254"/>
    </source>
</evidence>
<protein>
    <submittedName>
        <fullName evidence="2">Uncharacterized protein</fullName>
    </submittedName>
</protein>
<keyword evidence="3" id="KW-1185">Reference proteome</keyword>
<dbReference type="EMBL" id="JACGWO010000002">
    <property type="protein sequence ID" value="KAK4436397.1"/>
    <property type="molecule type" value="Genomic_DNA"/>
</dbReference>
<sequence>MGIGGILNTYERASGQQVNFAKSEMGPSVEPGRQIQLVGVLNVEVVLKSVSGPQPGSEDLLVADLLLPNVDEWDLPKLQSIFCEVDVDYINSVSIKRNAGSDHIVGHYSKDGVFSDPSAYLSAEREEARQRGMLTEPSSAGQRLVVIRVVESFLVLCSVVQVAFLFLM</sequence>
<keyword evidence="1" id="KW-0812">Transmembrane</keyword>
<dbReference type="AlphaFoldDB" id="A0AAE2CVT8"/>
<accession>A0AAE2CVT8</accession>
<feature type="transmembrane region" description="Helical" evidence="1">
    <location>
        <begin position="145"/>
        <end position="167"/>
    </location>
</feature>
<reference evidence="2" key="1">
    <citation type="submission" date="2020-06" db="EMBL/GenBank/DDBJ databases">
        <authorList>
            <person name="Li T."/>
            <person name="Hu X."/>
            <person name="Zhang T."/>
            <person name="Song X."/>
            <person name="Zhang H."/>
            <person name="Dai N."/>
            <person name="Sheng W."/>
            <person name="Hou X."/>
            <person name="Wei L."/>
        </authorList>
    </citation>
    <scope>NUCLEOTIDE SEQUENCE</scope>
    <source>
        <strain evidence="2">3651</strain>
        <tissue evidence="2">Leaf</tissue>
    </source>
</reference>
<evidence type="ECO:0000313" key="2">
    <source>
        <dbReference type="EMBL" id="KAK4436397.1"/>
    </source>
</evidence>
<evidence type="ECO:0000256" key="1">
    <source>
        <dbReference type="SAM" id="Phobius"/>
    </source>
</evidence>
<proteinExistence type="predicted"/>
<keyword evidence="1" id="KW-1133">Transmembrane helix</keyword>
<gene>
    <name evidence="2" type="ORF">Salat_0803400</name>
</gene>
<comment type="caution">
    <text evidence="2">The sequence shown here is derived from an EMBL/GenBank/DDBJ whole genome shotgun (WGS) entry which is preliminary data.</text>
</comment>
<reference evidence="2" key="2">
    <citation type="journal article" date="2024" name="Plant">
        <title>Genomic evolution and insights into agronomic trait innovations of Sesamum species.</title>
        <authorList>
            <person name="Miao H."/>
            <person name="Wang L."/>
            <person name="Qu L."/>
            <person name="Liu H."/>
            <person name="Sun Y."/>
            <person name="Le M."/>
            <person name="Wang Q."/>
            <person name="Wei S."/>
            <person name="Zheng Y."/>
            <person name="Lin W."/>
            <person name="Duan Y."/>
            <person name="Cao H."/>
            <person name="Xiong S."/>
            <person name="Wang X."/>
            <person name="Wei L."/>
            <person name="Li C."/>
            <person name="Ma Q."/>
            <person name="Ju M."/>
            <person name="Zhao R."/>
            <person name="Li G."/>
            <person name="Mu C."/>
            <person name="Tian Q."/>
            <person name="Mei H."/>
            <person name="Zhang T."/>
            <person name="Gao T."/>
            <person name="Zhang H."/>
        </authorList>
    </citation>
    <scope>NUCLEOTIDE SEQUENCE</scope>
    <source>
        <strain evidence="2">3651</strain>
    </source>
</reference>
<keyword evidence="1" id="KW-0472">Membrane</keyword>
<name>A0AAE2CVT8_9LAMI</name>